<dbReference type="AlphaFoldDB" id="A0A371PJE7"/>
<dbReference type="PANTHER" id="PTHR11203:SF37">
    <property type="entry name" value="INTEGRATOR COMPLEX SUBUNIT 11"/>
    <property type="match status" value="1"/>
</dbReference>
<dbReference type="Pfam" id="PF23023">
    <property type="entry name" value="Anti-Pycsar_Apyc1"/>
    <property type="match status" value="1"/>
</dbReference>
<protein>
    <submittedName>
        <fullName evidence="5">Ribonuclease Z</fullName>
    </submittedName>
</protein>
<dbReference type="InterPro" id="IPR036866">
    <property type="entry name" value="RibonucZ/Hydroxyglut_hydro"/>
</dbReference>
<dbReference type="Proteomes" id="UP000261905">
    <property type="component" value="Unassembled WGS sequence"/>
</dbReference>
<evidence type="ECO:0000259" key="4">
    <source>
        <dbReference type="SMART" id="SM00849"/>
    </source>
</evidence>
<organism evidence="5 6">
    <name type="scientific">Paenibacillus paeoniae</name>
    <dbReference type="NCBI Taxonomy" id="2292705"/>
    <lineage>
        <taxon>Bacteria</taxon>
        <taxon>Bacillati</taxon>
        <taxon>Bacillota</taxon>
        <taxon>Bacilli</taxon>
        <taxon>Bacillales</taxon>
        <taxon>Paenibacillaceae</taxon>
        <taxon>Paenibacillus</taxon>
    </lineage>
</organism>
<dbReference type="PANTHER" id="PTHR11203">
    <property type="entry name" value="CLEAVAGE AND POLYADENYLATION SPECIFICITY FACTOR FAMILY MEMBER"/>
    <property type="match status" value="1"/>
</dbReference>
<dbReference type="GO" id="GO:0004521">
    <property type="term" value="F:RNA endonuclease activity"/>
    <property type="evidence" value="ECO:0007669"/>
    <property type="project" value="TreeGrafter"/>
</dbReference>
<dbReference type="InterPro" id="IPR001279">
    <property type="entry name" value="Metallo-B-lactamas"/>
</dbReference>
<gene>
    <name evidence="5" type="ORF">DX130_04595</name>
</gene>
<comment type="catalytic activity">
    <reaction evidence="3">
        <text>3',5'-cyclic UMP + H2O = UMP + H(+)</text>
        <dbReference type="Rhea" id="RHEA:70575"/>
        <dbReference type="ChEBI" id="CHEBI:15377"/>
        <dbReference type="ChEBI" id="CHEBI:15378"/>
        <dbReference type="ChEBI" id="CHEBI:57865"/>
        <dbReference type="ChEBI" id="CHEBI:184387"/>
    </reaction>
    <physiologicalReaction direction="left-to-right" evidence="3">
        <dbReference type="Rhea" id="RHEA:70576"/>
    </physiologicalReaction>
</comment>
<evidence type="ECO:0000313" key="5">
    <source>
        <dbReference type="EMBL" id="REK76330.1"/>
    </source>
</evidence>
<reference evidence="5 6" key="1">
    <citation type="submission" date="2018-08" db="EMBL/GenBank/DDBJ databases">
        <title>Paenibacillus sp. M4BSY-1, whole genome shotgun sequence.</title>
        <authorList>
            <person name="Tuo L."/>
        </authorList>
    </citation>
    <scope>NUCLEOTIDE SEQUENCE [LARGE SCALE GENOMIC DNA]</scope>
    <source>
        <strain evidence="5 6">M4BSY-1</strain>
    </source>
</reference>
<feature type="domain" description="Metallo-beta-lactamase" evidence="4">
    <location>
        <begin position="17"/>
        <end position="215"/>
    </location>
</feature>
<evidence type="ECO:0000256" key="2">
    <source>
        <dbReference type="ARBA" id="ARBA00034301"/>
    </source>
</evidence>
<proteinExistence type="predicted"/>
<name>A0A371PJE7_9BACL</name>
<dbReference type="OrthoDB" id="9803916at2"/>
<dbReference type="Gene3D" id="3.60.15.10">
    <property type="entry name" value="Ribonuclease Z/Hydroxyacylglutathione hydrolase-like"/>
    <property type="match status" value="1"/>
</dbReference>
<evidence type="ECO:0000313" key="6">
    <source>
        <dbReference type="Proteomes" id="UP000261905"/>
    </source>
</evidence>
<comment type="catalytic activity">
    <reaction evidence="1">
        <text>3',5'-cyclic CMP + H2O = CMP + H(+)</text>
        <dbReference type="Rhea" id="RHEA:72675"/>
        <dbReference type="ChEBI" id="CHEBI:15377"/>
        <dbReference type="ChEBI" id="CHEBI:15378"/>
        <dbReference type="ChEBI" id="CHEBI:58003"/>
        <dbReference type="ChEBI" id="CHEBI:60377"/>
    </reaction>
    <physiologicalReaction direction="left-to-right" evidence="1">
        <dbReference type="Rhea" id="RHEA:72676"/>
    </physiologicalReaction>
</comment>
<dbReference type="GO" id="GO:0046872">
    <property type="term" value="F:metal ion binding"/>
    <property type="evidence" value="ECO:0007669"/>
    <property type="project" value="UniProtKB-KW"/>
</dbReference>
<accession>A0A371PJE7</accession>
<dbReference type="GO" id="GO:0016787">
    <property type="term" value="F:hydrolase activity"/>
    <property type="evidence" value="ECO:0007669"/>
    <property type="project" value="UniProtKB-KW"/>
</dbReference>
<comment type="function">
    <text evidence="2">Counteracts the endogenous Pycsar antiviral defense system. Phosphodiesterase that enables metal-dependent hydrolysis of host cyclic nucleotide Pycsar defense signals such as cCMP and cUMP.</text>
</comment>
<dbReference type="SUPFAM" id="SSF56281">
    <property type="entry name" value="Metallo-hydrolase/oxidoreductase"/>
    <property type="match status" value="1"/>
</dbReference>
<dbReference type="InterPro" id="IPR050698">
    <property type="entry name" value="MBL"/>
</dbReference>
<comment type="caution">
    <text evidence="5">The sequence shown here is derived from an EMBL/GenBank/DDBJ whole genome shotgun (WGS) entry which is preliminary data.</text>
</comment>
<dbReference type="SMART" id="SM00849">
    <property type="entry name" value="Lactamase_B"/>
    <property type="match status" value="1"/>
</dbReference>
<dbReference type="RefSeq" id="WP_116043208.1">
    <property type="nucleotide sequence ID" value="NZ_QUBQ01000001.1"/>
</dbReference>
<evidence type="ECO:0000256" key="1">
    <source>
        <dbReference type="ARBA" id="ARBA00034221"/>
    </source>
</evidence>
<keyword evidence="6" id="KW-1185">Reference proteome</keyword>
<evidence type="ECO:0000256" key="3">
    <source>
        <dbReference type="ARBA" id="ARBA00048505"/>
    </source>
</evidence>
<sequence>MQITMLGTGSAFAKHYYNNNALIEVGGYRLLLDCGITLPQALHEAGLDFSQIDGVLISHIHGDHVGGLEEYAFQMLFKYQRKPVLYIAKSLVEPLWEHTLRGGLTQGNLTKLSDFFDVHALEPGLSVELAPGLQIEPIQTKHIEGKASFSFRINHRFFYTADMIYDAPLLERLVQDGVETIYHDCQLEPPGVVHATLDELLQLPENIQQKVWLMHYGDAMEQHRARTGPMRFVEQRKTYDL</sequence>
<dbReference type="EMBL" id="QUBQ01000001">
    <property type="protein sequence ID" value="REK76330.1"/>
    <property type="molecule type" value="Genomic_DNA"/>
</dbReference>